<dbReference type="EMBL" id="UGRS01000001">
    <property type="protein sequence ID" value="SUA36408.1"/>
    <property type="molecule type" value="Genomic_DNA"/>
</dbReference>
<dbReference type="Proteomes" id="UP000254055">
    <property type="component" value="Unassembled WGS sequence"/>
</dbReference>
<sequence>MTAFLPIINHLIQQNRETQAALAAFAGSTLSLRMAGLHMQGTFDEQGFLKHSNAEAATEISFRQTAIQKVLQGQTPGVGDVEISGDTDLGMALLPLIGSLRYYVHDDLSRLFGDALAGSISTRTEQAGNLLKKMGLSVLEQLGEFAREPESPVADRETLAAWSREVDALRDDAERLAARLERLENRQKSVE</sequence>
<organism evidence="2 3">
    <name type="scientific">Neisseria zoodegmatis</name>
    <dbReference type="NCBI Taxonomy" id="326523"/>
    <lineage>
        <taxon>Bacteria</taxon>
        <taxon>Pseudomonadati</taxon>
        <taxon>Pseudomonadota</taxon>
        <taxon>Betaproteobacteria</taxon>
        <taxon>Neisseriales</taxon>
        <taxon>Neisseriaceae</taxon>
        <taxon>Neisseria</taxon>
    </lineage>
</organism>
<gene>
    <name evidence="2" type="ORF">NCTC12229_00823</name>
</gene>
<dbReference type="OrthoDB" id="8525483at2"/>
<feature type="coiled-coil region" evidence="1">
    <location>
        <begin position="159"/>
        <end position="186"/>
    </location>
</feature>
<dbReference type="PANTHER" id="PTHR38693:SF1">
    <property type="entry name" value="UBIQUINONE BIOSYNTHESIS ACCESSORY FACTOR UBIJ"/>
    <property type="match status" value="1"/>
</dbReference>
<keyword evidence="1" id="KW-0175">Coiled coil</keyword>
<accession>A0A378WG14</accession>
<evidence type="ECO:0000313" key="3">
    <source>
        <dbReference type="Proteomes" id="UP000254055"/>
    </source>
</evidence>
<name>A0A378WG14_9NEIS</name>
<dbReference type="GO" id="GO:0006744">
    <property type="term" value="P:ubiquinone biosynthetic process"/>
    <property type="evidence" value="ECO:0007669"/>
    <property type="project" value="InterPro"/>
</dbReference>
<evidence type="ECO:0000313" key="2">
    <source>
        <dbReference type="EMBL" id="SUA36408.1"/>
    </source>
</evidence>
<dbReference type="PANTHER" id="PTHR38693">
    <property type="entry name" value="UBIQUINONE BIOSYNTHESIS PROTEIN UBIJ"/>
    <property type="match status" value="1"/>
</dbReference>
<dbReference type="InterPro" id="IPR038989">
    <property type="entry name" value="UbiJ"/>
</dbReference>
<dbReference type="RefSeq" id="WP_115133645.1">
    <property type="nucleotide sequence ID" value="NZ_UGRS01000001.1"/>
</dbReference>
<evidence type="ECO:0000256" key="1">
    <source>
        <dbReference type="SAM" id="Coils"/>
    </source>
</evidence>
<protein>
    <submittedName>
        <fullName evidence="2">Uncharacterized protein conserved in bacteria</fullName>
    </submittedName>
</protein>
<dbReference type="AlphaFoldDB" id="A0A378WG14"/>
<proteinExistence type="predicted"/>
<reference evidence="2 3" key="1">
    <citation type="submission" date="2018-06" db="EMBL/GenBank/DDBJ databases">
        <authorList>
            <consortium name="Pathogen Informatics"/>
            <person name="Doyle S."/>
        </authorList>
    </citation>
    <scope>NUCLEOTIDE SEQUENCE [LARGE SCALE GENOMIC DNA]</scope>
    <source>
        <strain evidence="2 3">NCTC12229</strain>
    </source>
</reference>